<dbReference type="AlphaFoldDB" id="A0A6N7Q044"/>
<gene>
    <name evidence="1" type="ORF">GF068_20700</name>
</gene>
<evidence type="ECO:0000313" key="1">
    <source>
        <dbReference type="EMBL" id="MRG94321.1"/>
    </source>
</evidence>
<keyword evidence="2" id="KW-1185">Reference proteome</keyword>
<protein>
    <submittedName>
        <fullName evidence="1">Uncharacterized protein</fullName>
    </submittedName>
</protein>
<reference evidence="1 2" key="1">
    <citation type="submission" date="2019-10" db="EMBL/GenBank/DDBJ databases">
        <title>A soil myxobacterium in the family Polyangiaceae.</title>
        <authorList>
            <person name="Li Y."/>
            <person name="Wang J."/>
        </authorList>
    </citation>
    <scope>NUCLEOTIDE SEQUENCE [LARGE SCALE GENOMIC DNA]</scope>
    <source>
        <strain evidence="1 2">DSM 14734</strain>
    </source>
</reference>
<organism evidence="1 2">
    <name type="scientific">Polyangium spumosum</name>
    <dbReference type="NCBI Taxonomy" id="889282"/>
    <lineage>
        <taxon>Bacteria</taxon>
        <taxon>Pseudomonadati</taxon>
        <taxon>Myxococcota</taxon>
        <taxon>Polyangia</taxon>
        <taxon>Polyangiales</taxon>
        <taxon>Polyangiaceae</taxon>
        <taxon>Polyangium</taxon>
    </lineage>
</organism>
<name>A0A6N7Q044_9BACT</name>
<sequence>MLIHIDGSAVADAIAGNERSHGSIENLLLAHHGGVHIVSFDLRDAESMRAVDWSPRARRVLNRFIEEHYAQIAGLRSDVAWHLELGLGPDFDGKARSLPDGRSAIRASLHDFESLDAVARSILLGENKTDAELFELLGLMRRAMRGWEHLDMLCTLRGGGGSQLGREFAALPSRGTIVLAVADSDKRHRDGGHGESYHGLEKEAAKRPAYQRARLLPRRTAEAVVPLSVYREVFGAKNGDHRVRAVERLEVLVSSASGECIQYAHLKQGITLYQVEHPRTADEGIYWRDVAQKAERDRCTKPENKCVKRDECKCFVVDKLGDGALVDVIAWMKTVPREKDLAKRFNFAEDHDLRALADEVLSWGLALRPVRT</sequence>
<comment type="caution">
    <text evidence="1">The sequence shown here is derived from an EMBL/GenBank/DDBJ whole genome shotgun (WGS) entry which is preliminary data.</text>
</comment>
<dbReference type="OrthoDB" id="6638650at2"/>
<dbReference type="Proteomes" id="UP000440224">
    <property type="component" value="Unassembled WGS sequence"/>
</dbReference>
<dbReference type="EMBL" id="WJIE01000005">
    <property type="protein sequence ID" value="MRG94321.1"/>
    <property type="molecule type" value="Genomic_DNA"/>
</dbReference>
<accession>A0A6N7Q044</accession>
<proteinExistence type="predicted"/>
<dbReference type="RefSeq" id="WP_153821124.1">
    <property type="nucleotide sequence ID" value="NZ_WJIE01000005.1"/>
</dbReference>
<evidence type="ECO:0000313" key="2">
    <source>
        <dbReference type="Proteomes" id="UP000440224"/>
    </source>
</evidence>